<evidence type="ECO:0000256" key="4">
    <source>
        <dbReference type="ARBA" id="ARBA00022729"/>
    </source>
</evidence>
<dbReference type="PANTHER" id="PTHR30632">
    <property type="entry name" value="MOLYBDATE-BINDING PERIPLASMIC PROTEIN"/>
    <property type="match status" value="1"/>
</dbReference>
<dbReference type="SUPFAM" id="SSF53850">
    <property type="entry name" value="Periplasmic binding protein-like II"/>
    <property type="match status" value="1"/>
</dbReference>
<protein>
    <submittedName>
        <fullName evidence="8">Molybdate ABC transporter substrate-binding protein</fullName>
    </submittedName>
</protein>
<feature type="binding site" evidence="6">
    <location>
        <position position="177"/>
    </location>
    <ligand>
        <name>molybdate</name>
        <dbReference type="ChEBI" id="CHEBI:36264"/>
    </ligand>
</feature>
<feature type="binding site" evidence="6">
    <location>
        <position position="195"/>
    </location>
    <ligand>
        <name>molybdate</name>
        <dbReference type="ChEBI" id="CHEBI:36264"/>
    </ligand>
</feature>
<dbReference type="EMBL" id="RCWN01000001">
    <property type="protein sequence ID" value="RLQ88441.1"/>
    <property type="molecule type" value="Genomic_DNA"/>
</dbReference>
<evidence type="ECO:0000313" key="9">
    <source>
        <dbReference type="Proteomes" id="UP000281094"/>
    </source>
</evidence>
<dbReference type="GO" id="GO:0030973">
    <property type="term" value="F:molybdate ion binding"/>
    <property type="evidence" value="ECO:0007669"/>
    <property type="project" value="TreeGrafter"/>
</dbReference>
<reference evidence="8 9" key="1">
    <citation type="submission" date="2018-10" db="EMBL/GenBank/DDBJ databases">
        <title>Notoacmeibacter sp. M2BS9Y-3-1, whole genome shotgun sequence.</title>
        <authorList>
            <person name="Tuo L."/>
        </authorList>
    </citation>
    <scope>NUCLEOTIDE SEQUENCE [LARGE SCALE GENOMIC DNA]</scope>
    <source>
        <strain evidence="8 9">M2BS9Y-3-1</strain>
    </source>
</reference>
<sequence length="266" mass="27975">MMNLHYTRRSFFAGLLSVGLALLLTPASRGDDAVAGPLVFAAASMTDALNDVAERYASEGHEAPRFSFASSSTLAKQIAQGAPADLFISANTDWMDWLARQNAIQPDSRGDIARNVLVIVGPEGAATAKSAEAALKEERVAIGDPSHVPAGIYAKEALQSAGLWQTVESRAVLGENVRIALELVRRGEVARAIVYASDRLAAPELAILYEFPDSSHDPIRYPAAVTAGAQNPAGAEAFLRFLQSPDGQGALKDAGFRTVGDGDVGG</sequence>
<keyword evidence="4 7" id="KW-0732">Signal</keyword>
<dbReference type="PANTHER" id="PTHR30632:SF17">
    <property type="entry name" value="MOLYBDATE-BINDING PROTEIN MODA"/>
    <property type="match status" value="1"/>
</dbReference>
<comment type="subunit">
    <text evidence="5">The complex is composed of two ATP-binding proteins (ModC), two transmembrane proteins (ModB) and a solute-binding protein (ModA).</text>
</comment>
<evidence type="ECO:0000256" key="5">
    <source>
        <dbReference type="ARBA" id="ARBA00062515"/>
    </source>
</evidence>
<dbReference type="GO" id="GO:1901359">
    <property type="term" value="F:tungstate binding"/>
    <property type="evidence" value="ECO:0007669"/>
    <property type="project" value="UniProtKB-ARBA"/>
</dbReference>
<dbReference type="NCBIfam" id="TIGR01256">
    <property type="entry name" value="modA"/>
    <property type="match status" value="1"/>
</dbReference>
<gene>
    <name evidence="8" type="primary">modA</name>
    <name evidence="8" type="ORF">D8780_09715</name>
</gene>
<evidence type="ECO:0000256" key="1">
    <source>
        <dbReference type="ARBA" id="ARBA00009175"/>
    </source>
</evidence>
<feature type="chain" id="PRO_5018289082" evidence="7">
    <location>
        <begin position="30"/>
        <end position="266"/>
    </location>
</feature>
<accession>A0A3L7JFQ0</accession>
<dbReference type="AlphaFoldDB" id="A0A3L7JFQ0"/>
<dbReference type="InterPro" id="IPR006311">
    <property type="entry name" value="TAT_signal"/>
</dbReference>
<dbReference type="GO" id="GO:0015689">
    <property type="term" value="P:molybdate ion transport"/>
    <property type="evidence" value="ECO:0007669"/>
    <property type="project" value="InterPro"/>
</dbReference>
<keyword evidence="2 6" id="KW-0500">Molybdenum</keyword>
<feature type="binding site" evidence="6">
    <location>
        <position position="44"/>
    </location>
    <ligand>
        <name>molybdate</name>
        <dbReference type="ChEBI" id="CHEBI:36264"/>
    </ligand>
</feature>
<dbReference type="InterPro" id="IPR050682">
    <property type="entry name" value="ModA/WtpA"/>
</dbReference>
<organism evidence="8 9">
    <name type="scientific">Notoacmeibacter ruber</name>
    <dbReference type="NCBI Taxonomy" id="2670375"/>
    <lineage>
        <taxon>Bacteria</taxon>
        <taxon>Pseudomonadati</taxon>
        <taxon>Pseudomonadota</taxon>
        <taxon>Alphaproteobacteria</taxon>
        <taxon>Hyphomicrobiales</taxon>
        <taxon>Notoacmeibacteraceae</taxon>
        <taxon>Notoacmeibacter</taxon>
    </lineage>
</organism>
<keyword evidence="3 6" id="KW-0479">Metal-binding</keyword>
<dbReference type="Pfam" id="PF13531">
    <property type="entry name" value="SBP_bac_11"/>
    <property type="match status" value="1"/>
</dbReference>
<dbReference type="PIRSF" id="PIRSF004846">
    <property type="entry name" value="ModA"/>
    <property type="match status" value="1"/>
</dbReference>
<dbReference type="PROSITE" id="PS51318">
    <property type="entry name" value="TAT"/>
    <property type="match status" value="1"/>
</dbReference>
<comment type="similarity">
    <text evidence="1">Belongs to the bacterial solute-binding protein ModA family.</text>
</comment>
<dbReference type="RefSeq" id="WP_121645409.1">
    <property type="nucleotide sequence ID" value="NZ_RCWN01000001.1"/>
</dbReference>
<dbReference type="InterPro" id="IPR005950">
    <property type="entry name" value="ModA"/>
</dbReference>
<evidence type="ECO:0000256" key="3">
    <source>
        <dbReference type="ARBA" id="ARBA00022723"/>
    </source>
</evidence>
<keyword evidence="9" id="KW-1185">Reference proteome</keyword>
<evidence type="ECO:0000256" key="2">
    <source>
        <dbReference type="ARBA" id="ARBA00022505"/>
    </source>
</evidence>
<evidence type="ECO:0000256" key="7">
    <source>
        <dbReference type="SAM" id="SignalP"/>
    </source>
</evidence>
<dbReference type="Proteomes" id="UP000281094">
    <property type="component" value="Unassembled WGS sequence"/>
</dbReference>
<evidence type="ECO:0000313" key="8">
    <source>
        <dbReference type="EMBL" id="RLQ88441.1"/>
    </source>
</evidence>
<dbReference type="FunFam" id="3.40.190.10:FF:000035">
    <property type="entry name" value="Molybdate ABC transporter substrate-binding protein"/>
    <property type="match status" value="1"/>
</dbReference>
<comment type="caution">
    <text evidence="8">The sequence shown here is derived from an EMBL/GenBank/DDBJ whole genome shotgun (WGS) entry which is preliminary data.</text>
</comment>
<name>A0A3L7JFQ0_9HYPH</name>
<feature type="binding site" evidence="6">
    <location>
        <position position="71"/>
    </location>
    <ligand>
        <name>molybdate</name>
        <dbReference type="ChEBI" id="CHEBI:36264"/>
    </ligand>
</feature>
<dbReference type="GO" id="GO:0030288">
    <property type="term" value="C:outer membrane-bounded periplasmic space"/>
    <property type="evidence" value="ECO:0007669"/>
    <property type="project" value="TreeGrafter"/>
</dbReference>
<feature type="binding site" evidence="6">
    <location>
        <position position="150"/>
    </location>
    <ligand>
        <name>molybdate</name>
        <dbReference type="ChEBI" id="CHEBI:36264"/>
    </ligand>
</feature>
<dbReference type="Gene3D" id="3.40.190.10">
    <property type="entry name" value="Periplasmic binding protein-like II"/>
    <property type="match status" value="2"/>
</dbReference>
<dbReference type="GO" id="GO:0046872">
    <property type="term" value="F:metal ion binding"/>
    <property type="evidence" value="ECO:0007669"/>
    <property type="project" value="UniProtKB-KW"/>
</dbReference>
<feature type="signal peptide" evidence="7">
    <location>
        <begin position="1"/>
        <end position="29"/>
    </location>
</feature>
<evidence type="ECO:0000256" key="6">
    <source>
        <dbReference type="PIRSR" id="PIRSR004846-1"/>
    </source>
</evidence>
<proteinExistence type="inferred from homology"/>